<accession>A0A1I4W746</accession>
<dbReference type="AlphaFoldDB" id="A0A1I4W746"/>
<name>A0A1I4W746_CHROL</name>
<evidence type="ECO:0000313" key="1">
    <source>
        <dbReference type="EMBL" id="SFN09441.1"/>
    </source>
</evidence>
<proteinExistence type="predicted"/>
<reference evidence="2" key="1">
    <citation type="submission" date="2016-10" db="EMBL/GenBank/DDBJ databases">
        <authorList>
            <person name="Varghese N."/>
            <person name="Submissions S."/>
        </authorList>
    </citation>
    <scope>NUCLEOTIDE SEQUENCE [LARGE SCALE GENOMIC DNA]</scope>
    <source>
        <strain evidence="2">DSM 25575</strain>
    </source>
</reference>
<keyword evidence="2" id="KW-1185">Reference proteome</keyword>
<sequence length="44" mass="5305">MYLNTFKIKFYNKIKGPVQNIEPALLFLVNRLFHNKLQSRLIKL</sequence>
<gene>
    <name evidence="1" type="ORF">SAMN05421594_0977</name>
</gene>
<organism evidence="1 2">
    <name type="scientific">Chryseobacterium oleae</name>
    <dbReference type="NCBI Taxonomy" id="491207"/>
    <lineage>
        <taxon>Bacteria</taxon>
        <taxon>Pseudomonadati</taxon>
        <taxon>Bacteroidota</taxon>
        <taxon>Flavobacteriia</taxon>
        <taxon>Flavobacteriales</taxon>
        <taxon>Weeksellaceae</taxon>
        <taxon>Chryseobacterium group</taxon>
        <taxon>Chryseobacterium</taxon>
    </lineage>
</organism>
<dbReference type="Proteomes" id="UP000198769">
    <property type="component" value="Unassembled WGS sequence"/>
</dbReference>
<dbReference type="EMBL" id="FOVD01000001">
    <property type="protein sequence ID" value="SFN09441.1"/>
    <property type="molecule type" value="Genomic_DNA"/>
</dbReference>
<evidence type="ECO:0000313" key="2">
    <source>
        <dbReference type="Proteomes" id="UP000198769"/>
    </source>
</evidence>
<protein>
    <submittedName>
        <fullName evidence="1">Uncharacterized protein</fullName>
    </submittedName>
</protein>